<comment type="caution">
    <text evidence="1">The sequence shown here is derived from an EMBL/GenBank/DDBJ whole genome shotgun (WGS) entry which is preliminary data.</text>
</comment>
<protein>
    <submittedName>
        <fullName evidence="1">Uncharacterized protein</fullName>
    </submittedName>
</protein>
<accession>A0A074K9F3</accession>
<keyword evidence="2" id="KW-1185">Reference proteome</keyword>
<name>A0A074K9F3_9RHOB</name>
<dbReference type="Proteomes" id="UP000027471">
    <property type="component" value="Unassembled WGS sequence"/>
</dbReference>
<proteinExistence type="predicted"/>
<evidence type="ECO:0000313" key="2">
    <source>
        <dbReference type="Proteomes" id="UP000027471"/>
    </source>
</evidence>
<dbReference type="AlphaFoldDB" id="A0A074K9F3"/>
<evidence type="ECO:0000313" key="1">
    <source>
        <dbReference type="EMBL" id="KEO58137.1"/>
    </source>
</evidence>
<reference evidence="1 2" key="1">
    <citation type="journal article" date="2015" name="Antonie Van Leeuwenhoek">
        <title>Thioclava indica sp. nov., isolated from surface seawater of the Indian Ocean.</title>
        <authorList>
            <person name="Liu Y."/>
            <person name="Lai Q."/>
            <person name="Du J."/>
            <person name="Xu H."/>
            <person name="Jiang L."/>
            <person name="Shao Z."/>
        </authorList>
    </citation>
    <scope>NUCLEOTIDE SEQUENCE [LARGE SCALE GENOMIC DNA]</scope>
    <source>
        <strain evidence="1 2">DT23-4</strain>
    </source>
</reference>
<organism evidence="1 2">
    <name type="scientific">Thioclava indica</name>
    <dbReference type="NCBI Taxonomy" id="1353528"/>
    <lineage>
        <taxon>Bacteria</taxon>
        <taxon>Pseudomonadati</taxon>
        <taxon>Pseudomonadota</taxon>
        <taxon>Alphaproteobacteria</taxon>
        <taxon>Rhodobacterales</taxon>
        <taxon>Paracoccaceae</taxon>
        <taxon>Thioclava</taxon>
    </lineage>
</organism>
<dbReference type="EMBL" id="AUNB01000037">
    <property type="protein sequence ID" value="KEO58137.1"/>
    <property type="molecule type" value="Genomic_DNA"/>
</dbReference>
<gene>
    <name evidence="1" type="ORF">DT23_16730</name>
</gene>
<sequence length="63" mass="6800">MPVANARLRIAAVNMAFQPVVHIGLQIRADQFPALDSVRDVGARILQHKFATGMQAVAADMLS</sequence>